<keyword evidence="4" id="KW-1185">Reference proteome</keyword>
<dbReference type="Gene3D" id="3.40.50.1820">
    <property type="entry name" value="alpha/beta hydrolase"/>
    <property type="match status" value="1"/>
</dbReference>
<evidence type="ECO:0000313" key="3">
    <source>
        <dbReference type="EMBL" id="KAK8006699.1"/>
    </source>
</evidence>
<dbReference type="Proteomes" id="UP001396898">
    <property type="component" value="Unassembled WGS sequence"/>
</dbReference>
<dbReference type="PANTHER" id="PTHR48081:SF8">
    <property type="entry name" value="ALPHA_BETA HYDROLASE FOLD-3 DOMAIN-CONTAINING PROTEIN-RELATED"/>
    <property type="match status" value="1"/>
</dbReference>
<proteinExistence type="predicted"/>
<sequence length="318" mass="34759">MTGQAYLDPQNQAFADLTATMPGLDQLPVEEVREALAKLNEHEQLPGVDRNKITTPAARGTETWIYTPTGAKGPLPYILYVHGGGFMVGSMSMYDGMVTELVLRTGYAVVFPEYTLAPEAKWPAQQEQCFEVLEWMAHNGSCHNLIPDKFALIGDSAGGILIYNMNVMAQQKGLPVPYNVFISPMATLDYLHKQPTPSGFEFWDGPFLTIALMRRFVDEYAPAGTVDRASELASPSTNMSDAVANKFAPSLIVTSSADVLRDEAEAMGERLQQAGRDVAIFRAHGQLHDPAALEPLRGGPTPQMIMTLIAAALKERLE</sequence>
<organism evidence="3 4">
    <name type="scientific">Apiospora marii</name>
    <dbReference type="NCBI Taxonomy" id="335849"/>
    <lineage>
        <taxon>Eukaryota</taxon>
        <taxon>Fungi</taxon>
        <taxon>Dikarya</taxon>
        <taxon>Ascomycota</taxon>
        <taxon>Pezizomycotina</taxon>
        <taxon>Sordariomycetes</taxon>
        <taxon>Xylariomycetidae</taxon>
        <taxon>Amphisphaeriales</taxon>
        <taxon>Apiosporaceae</taxon>
        <taxon>Apiospora</taxon>
    </lineage>
</organism>
<dbReference type="PANTHER" id="PTHR48081">
    <property type="entry name" value="AB HYDROLASE SUPERFAMILY PROTEIN C4A8.06C"/>
    <property type="match status" value="1"/>
</dbReference>
<comment type="caution">
    <text evidence="3">The sequence shown here is derived from an EMBL/GenBank/DDBJ whole genome shotgun (WGS) entry which is preliminary data.</text>
</comment>
<feature type="domain" description="Alpha/beta hydrolase fold-3" evidence="2">
    <location>
        <begin position="78"/>
        <end position="289"/>
    </location>
</feature>
<keyword evidence="1" id="KW-0378">Hydrolase</keyword>
<dbReference type="InterPro" id="IPR050300">
    <property type="entry name" value="GDXG_lipolytic_enzyme"/>
</dbReference>
<dbReference type="Pfam" id="PF07859">
    <property type="entry name" value="Abhydrolase_3"/>
    <property type="match status" value="1"/>
</dbReference>
<evidence type="ECO:0000313" key="4">
    <source>
        <dbReference type="Proteomes" id="UP001396898"/>
    </source>
</evidence>
<dbReference type="SUPFAM" id="SSF53474">
    <property type="entry name" value="alpha/beta-Hydrolases"/>
    <property type="match status" value="1"/>
</dbReference>
<evidence type="ECO:0000256" key="1">
    <source>
        <dbReference type="ARBA" id="ARBA00022801"/>
    </source>
</evidence>
<reference evidence="3 4" key="1">
    <citation type="submission" date="2023-01" db="EMBL/GenBank/DDBJ databases">
        <title>Analysis of 21 Apiospora genomes using comparative genomics revels a genus with tremendous synthesis potential of carbohydrate active enzymes and secondary metabolites.</title>
        <authorList>
            <person name="Sorensen T."/>
        </authorList>
    </citation>
    <scope>NUCLEOTIDE SEQUENCE [LARGE SCALE GENOMIC DNA]</scope>
    <source>
        <strain evidence="3 4">CBS 20057</strain>
    </source>
</reference>
<evidence type="ECO:0000259" key="2">
    <source>
        <dbReference type="Pfam" id="PF07859"/>
    </source>
</evidence>
<gene>
    <name evidence="3" type="ORF">PG991_012996</name>
</gene>
<dbReference type="InterPro" id="IPR013094">
    <property type="entry name" value="AB_hydrolase_3"/>
</dbReference>
<dbReference type="EMBL" id="JAQQWI010000017">
    <property type="protein sequence ID" value="KAK8006699.1"/>
    <property type="molecule type" value="Genomic_DNA"/>
</dbReference>
<protein>
    <recommendedName>
        <fullName evidence="2">Alpha/beta hydrolase fold-3 domain-containing protein</fullName>
    </recommendedName>
</protein>
<name>A0ABR1RCF5_9PEZI</name>
<dbReference type="InterPro" id="IPR029058">
    <property type="entry name" value="AB_hydrolase_fold"/>
</dbReference>
<accession>A0ABR1RCF5</accession>